<evidence type="ECO:0000313" key="1">
    <source>
        <dbReference type="EMBL" id="REH35868.1"/>
    </source>
</evidence>
<evidence type="ECO:0000313" key="2">
    <source>
        <dbReference type="Proteomes" id="UP000256774"/>
    </source>
</evidence>
<dbReference type="SUPFAM" id="SSF46785">
    <property type="entry name" value="Winged helix' DNA-binding domain"/>
    <property type="match status" value="1"/>
</dbReference>
<name>A0A3E0H281_9GAMM</name>
<accession>A0A3E0H281</accession>
<sequence>MKIYYVDAENIGLSMLDELTISILDRVFVFTNSESLKSTCSNALLTCVTGYPSGQNQADFYIIAHLSNVLAHLSKAEKKAIEFNLCSKDQNLWKAFEFQCSLAGVKSSAPNIAIETQISNVVVTIDTSLEAKILKLMSQPITSIQLQQKLNISQSNFTTSFNQLIKTGKIKRQEKSKKLWLRVKST</sequence>
<gene>
    <name evidence="1" type="ORF">DFR26_2201</name>
</gene>
<dbReference type="EMBL" id="QUNR01000006">
    <property type="protein sequence ID" value="REH35868.1"/>
    <property type="molecule type" value="Genomic_DNA"/>
</dbReference>
<evidence type="ECO:0008006" key="3">
    <source>
        <dbReference type="Google" id="ProtNLM"/>
    </source>
</evidence>
<dbReference type="OrthoDB" id="6199377at2"/>
<dbReference type="InterPro" id="IPR036390">
    <property type="entry name" value="WH_DNA-bd_sf"/>
</dbReference>
<organism evidence="1 2">
    <name type="scientific">Paraperlucidibaca baekdonensis</name>
    <dbReference type="NCBI Taxonomy" id="748120"/>
    <lineage>
        <taxon>Bacteria</taxon>
        <taxon>Pseudomonadati</taxon>
        <taxon>Pseudomonadota</taxon>
        <taxon>Gammaproteobacteria</taxon>
        <taxon>Moraxellales</taxon>
        <taxon>Moraxellaceae</taxon>
        <taxon>Paraperlucidibaca</taxon>
    </lineage>
</organism>
<comment type="caution">
    <text evidence="1">The sequence shown here is derived from an EMBL/GenBank/DDBJ whole genome shotgun (WGS) entry which is preliminary data.</text>
</comment>
<keyword evidence="2" id="KW-1185">Reference proteome</keyword>
<reference evidence="1 2" key="1">
    <citation type="submission" date="2018-08" db="EMBL/GenBank/DDBJ databases">
        <title>Genomic Encyclopedia of Type Strains, Phase IV (KMG-IV): sequencing the most valuable type-strain genomes for metagenomic binning, comparative biology and taxonomic classification.</title>
        <authorList>
            <person name="Goeker M."/>
        </authorList>
    </citation>
    <scope>NUCLEOTIDE SEQUENCE [LARGE SCALE GENOMIC DNA]</scope>
    <source>
        <strain evidence="1 2">DSM 26022</strain>
    </source>
</reference>
<dbReference type="AlphaFoldDB" id="A0A3E0H281"/>
<protein>
    <recommendedName>
        <fullName evidence="3">PIN-like domain-containing protein</fullName>
    </recommendedName>
</protein>
<dbReference type="RefSeq" id="WP_116209055.1">
    <property type="nucleotide sequence ID" value="NZ_QUNR01000006.1"/>
</dbReference>
<dbReference type="Proteomes" id="UP000256774">
    <property type="component" value="Unassembled WGS sequence"/>
</dbReference>
<proteinExistence type="predicted"/>